<evidence type="ECO:0000313" key="2">
    <source>
        <dbReference type="EMBL" id="KAG2556906.1"/>
    </source>
</evidence>
<feature type="compositionally biased region" description="Low complexity" evidence="1">
    <location>
        <begin position="146"/>
        <end position="155"/>
    </location>
</feature>
<feature type="compositionally biased region" description="Basic residues" evidence="1">
    <location>
        <begin position="116"/>
        <end position="130"/>
    </location>
</feature>
<protein>
    <submittedName>
        <fullName evidence="2">Uncharacterized protein</fullName>
    </submittedName>
</protein>
<feature type="region of interest" description="Disordered" evidence="1">
    <location>
        <begin position="116"/>
        <end position="195"/>
    </location>
</feature>
<feature type="compositionally biased region" description="Low complexity" evidence="1">
    <location>
        <begin position="164"/>
        <end position="173"/>
    </location>
</feature>
<feature type="compositionally biased region" description="Low complexity" evidence="1">
    <location>
        <begin position="182"/>
        <end position="195"/>
    </location>
</feature>
<comment type="caution">
    <text evidence="2">The sequence shown here is derived from an EMBL/GenBank/DDBJ whole genome shotgun (WGS) entry which is preliminary data.</text>
</comment>
<name>A0A8T0PCC9_PANVG</name>
<dbReference type="AlphaFoldDB" id="A0A8T0PCC9"/>
<dbReference type="EMBL" id="CM029052">
    <property type="protein sequence ID" value="KAG2556906.1"/>
    <property type="molecule type" value="Genomic_DNA"/>
</dbReference>
<reference evidence="2" key="1">
    <citation type="submission" date="2020-05" db="EMBL/GenBank/DDBJ databases">
        <title>WGS assembly of Panicum virgatum.</title>
        <authorList>
            <person name="Lovell J.T."/>
            <person name="Jenkins J."/>
            <person name="Shu S."/>
            <person name="Juenger T.E."/>
            <person name="Schmutz J."/>
        </authorList>
    </citation>
    <scope>NUCLEOTIDE SEQUENCE</scope>
    <source>
        <strain evidence="2">AP13</strain>
    </source>
</reference>
<organism evidence="2 3">
    <name type="scientific">Panicum virgatum</name>
    <name type="common">Blackwell switchgrass</name>
    <dbReference type="NCBI Taxonomy" id="38727"/>
    <lineage>
        <taxon>Eukaryota</taxon>
        <taxon>Viridiplantae</taxon>
        <taxon>Streptophyta</taxon>
        <taxon>Embryophyta</taxon>
        <taxon>Tracheophyta</taxon>
        <taxon>Spermatophyta</taxon>
        <taxon>Magnoliopsida</taxon>
        <taxon>Liliopsida</taxon>
        <taxon>Poales</taxon>
        <taxon>Poaceae</taxon>
        <taxon>PACMAD clade</taxon>
        <taxon>Panicoideae</taxon>
        <taxon>Panicodae</taxon>
        <taxon>Paniceae</taxon>
        <taxon>Panicinae</taxon>
        <taxon>Panicum</taxon>
        <taxon>Panicum sect. Hiantes</taxon>
    </lineage>
</organism>
<evidence type="ECO:0000256" key="1">
    <source>
        <dbReference type="SAM" id="MobiDB-lite"/>
    </source>
</evidence>
<keyword evidence="3" id="KW-1185">Reference proteome</keyword>
<dbReference type="Proteomes" id="UP000823388">
    <property type="component" value="Chromosome 8N"/>
</dbReference>
<proteinExistence type="predicted"/>
<accession>A0A8T0PCC9</accession>
<sequence>MAGHTLSSRAPSALPYPLSFFFSFVFPQHISLSLSPWLFLFQSTRNLRSGLDGRRGSRRGGRRGSGHTLAWRLPPTVPAGAPCSNPPRAWSCPAPSHSVLELGKVAAVAMVLRARRRRTRSGARRTRTRWVRGPSRRGIPQRRSTAGGAQASAEAAGGGRASGGRRSAQASGTQAGGGARASGGRRSTQAGGTRRPAGRLFFNFFIQFVGAGDPLARP</sequence>
<evidence type="ECO:0000313" key="3">
    <source>
        <dbReference type="Proteomes" id="UP000823388"/>
    </source>
</evidence>
<gene>
    <name evidence="2" type="ORF">PVAP13_8NG178701</name>
</gene>